<proteinExistence type="predicted"/>
<accession>A0A8J7WL93</accession>
<gene>
    <name evidence="2" type="ORF">KGA66_07665</name>
</gene>
<evidence type="ECO:0000256" key="1">
    <source>
        <dbReference type="SAM" id="Coils"/>
    </source>
</evidence>
<name>A0A8J7WL93_9ACTN</name>
<dbReference type="Proteomes" id="UP000677913">
    <property type="component" value="Unassembled WGS sequence"/>
</dbReference>
<keyword evidence="1" id="KW-0175">Coiled coil</keyword>
<protein>
    <recommendedName>
        <fullName evidence="4">WXG100 family type VII secretion target</fullName>
    </recommendedName>
</protein>
<reference evidence="2" key="1">
    <citation type="submission" date="2021-04" db="EMBL/GenBank/DDBJ databases">
        <title>Genome based classification of Actinospica acidithermotolerans sp. nov., an actinobacterium isolated from an Indonesian hot spring.</title>
        <authorList>
            <person name="Kusuma A.B."/>
            <person name="Putra K.E."/>
            <person name="Nafisah S."/>
            <person name="Loh J."/>
            <person name="Nouioui I."/>
            <person name="Goodfellow M."/>
        </authorList>
    </citation>
    <scope>NUCLEOTIDE SEQUENCE</scope>
    <source>
        <strain evidence="2">DSM 45618</strain>
    </source>
</reference>
<dbReference type="AlphaFoldDB" id="A0A8J7WL93"/>
<dbReference type="RefSeq" id="WP_211466101.1">
    <property type="nucleotide sequence ID" value="NZ_JAGSXH010000017.1"/>
</dbReference>
<dbReference type="Gene3D" id="1.20.1600.10">
    <property type="entry name" value="Outer membrane efflux proteins (OEP)"/>
    <property type="match status" value="1"/>
</dbReference>
<evidence type="ECO:0000313" key="2">
    <source>
        <dbReference type="EMBL" id="MBS2962915.1"/>
    </source>
</evidence>
<evidence type="ECO:0000313" key="3">
    <source>
        <dbReference type="Proteomes" id="UP000677913"/>
    </source>
</evidence>
<feature type="coiled-coil region" evidence="1">
    <location>
        <begin position="104"/>
        <end position="174"/>
    </location>
</feature>
<evidence type="ECO:0008006" key="4">
    <source>
        <dbReference type="Google" id="ProtNLM"/>
    </source>
</evidence>
<keyword evidence="3" id="KW-1185">Reference proteome</keyword>
<comment type="caution">
    <text evidence="2">The sequence shown here is derived from an EMBL/GenBank/DDBJ whole genome shotgun (WGS) entry which is preliminary data.</text>
</comment>
<organism evidence="2 3">
    <name type="scientific">Actinocrinis puniceicyclus</name>
    <dbReference type="NCBI Taxonomy" id="977794"/>
    <lineage>
        <taxon>Bacteria</taxon>
        <taxon>Bacillati</taxon>
        <taxon>Actinomycetota</taxon>
        <taxon>Actinomycetes</taxon>
        <taxon>Catenulisporales</taxon>
        <taxon>Actinospicaceae</taxon>
        <taxon>Actinocrinis</taxon>
    </lineage>
</organism>
<sequence length="441" mass="45726">MVQDETATYPNLGFNPVPGVPADVESMSAGLAQAVASMQESGSLLDQMRDADSGVWQGDAGDAFREHFNSKLVTDLQHAHTSLSNAVGVLKSWGGDLLGFKDTAAKLDQEAAEAKAAAQKAEAAVKQAEANPDLQLVGQYFDSPQALQAAQTRIDQAESALREAGSAAQNAGEQLDSIMKRAHELAAQHEAAARKHAQELEHATKGLAPHKPGFFSSMWNDFTKGLSAIGNWVEQHINVIHSVLSTISAVAGLVALCTPPPIDAIAGAVALGAGVGALACDLANPKVRDAVGGLLTGHFTMANLKNASTMGLDALSLIPGGKLAKAAFKPSDAVIHGAESIPTLASKIPGLARFGADTDTAFANVLKDGGSVYREGVSIAHSVSRPVEIGVGAANKIFKFADTTTVEGAKSLAQLSRNLELGWRAKSVASSLYKDVKQAVA</sequence>
<dbReference type="EMBL" id="JAGSXH010000017">
    <property type="protein sequence ID" value="MBS2962915.1"/>
    <property type="molecule type" value="Genomic_DNA"/>
</dbReference>